<dbReference type="Pfam" id="PF11741">
    <property type="entry name" value="AMIN"/>
    <property type="match status" value="1"/>
</dbReference>
<dbReference type="SUPFAM" id="SSF56601">
    <property type="entry name" value="beta-lactamase/transpeptidase-like"/>
    <property type="match status" value="1"/>
</dbReference>
<dbReference type="InterPro" id="IPR021731">
    <property type="entry name" value="AMIN_dom"/>
</dbReference>
<dbReference type="Gene3D" id="2.60.40.3500">
    <property type="match status" value="1"/>
</dbReference>
<sequence>MCFVSKAVENTVTAAFSLPLLNSLSLNMTPKLRWLLPALITVLSIALPAKADTLTSWHFDASENQLNLTTDSGVQPEVKLIANPTRLVIDLPGIVLEYPETPQSYNSAIQQIRVGQFDTETTRLVIQLTPGYKLDPQQVRVIRESSTRWSFQLPNPEQIAGNESVIPTAITRIEQTTGQVTPTVSPGNLRNYSADLGMSTGLEMTAIKPQIESAIEQYRSLSAGMFFLDLDTGNYLDIKGDRVFPAASTIKLPILIAFYQDVDAGKVSLDETLVMKSDLVASGSGTMQDERDGTRFSIRETVDKMITISDNTATNMIIERLGGIAKLNERFRSWGLTDTRIRNWLGDFQGTNTTSSVDMVKLLAMLSRDKLVSESSREQALELLRRTTTRTLLPSGLGAGAVIADKTGDIGFVVGDAGIIDMPNGKRYLAAIFVKRPYNDPIVRDFVRRISRIVYNYLDQPAAKVPEL</sequence>
<keyword evidence="3" id="KW-0378">Hydrolase</keyword>
<dbReference type="EMBL" id="SRRZ01000117">
    <property type="protein sequence ID" value="NQE37179.1"/>
    <property type="molecule type" value="Genomic_DNA"/>
</dbReference>
<feature type="domain" description="AMIN" evidence="1">
    <location>
        <begin position="57"/>
        <end position="152"/>
    </location>
</feature>
<dbReference type="InterPro" id="IPR045155">
    <property type="entry name" value="Beta-lactam_cat"/>
</dbReference>
<dbReference type="PANTHER" id="PTHR35333:SF4">
    <property type="entry name" value="SLR0121 PROTEIN"/>
    <property type="match status" value="1"/>
</dbReference>
<evidence type="ECO:0000313" key="4">
    <source>
        <dbReference type="Proteomes" id="UP000702425"/>
    </source>
</evidence>
<accession>A0ABX2D3G2</accession>
<name>A0ABX2D3G2_9CYAN</name>
<dbReference type="InterPro" id="IPR012338">
    <property type="entry name" value="Beta-lactam/transpept-like"/>
</dbReference>
<evidence type="ECO:0000259" key="1">
    <source>
        <dbReference type="Pfam" id="PF11741"/>
    </source>
</evidence>
<dbReference type="Proteomes" id="UP000702425">
    <property type="component" value="Unassembled WGS sequence"/>
</dbReference>
<proteinExistence type="predicted"/>
<dbReference type="GO" id="GO:0008800">
    <property type="term" value="F:beta-lactamase activity"/>
    <property type="evidence" value="ECO:0007669"/>
    <property type="project" value="UniProtKB-EC"/>
</dbReference>
<gene>
    <name evidence="3" type="primary">per1_2</name>
    <name evidence="3" type="ORF">E5S67_04947</name>
</gene>
<feature type="domain" description="Beta-lactamase class A catalytic" evidence="2">
    <location>
        <begin position="224"/>
        <end position="434"/>
    </location>
</feature>
<organism evidence="3 4">
    <name type="scientific">Microcoleus asticus IPMA8</name>
    <dbReference type="NCBI Taxonomy" id="2563858"/>
    <lineage>
        <taxon>Bacteria</taxon>
        <taxon>Bacillati</taxon>
        <taxon>Cyanobacteriota</taxon>
        <taxon>Cyanophyceae</taxon>
        <taxon>Oscillatoriophycideae</taxon>
        <taxon>Oscillatoriales</taxon>
        <taxon>Microcoleaceae</taxon>
        <taxon>Microcoleus</taxon>
        <taxon>Microcoleus asticus</taxon>
    </lineage>
</organism>
<dbReference type="PANTHER" id="PTHR35333">
    <property type="entry name" value="BETA-LACTAMASE"/>
    <property type="match status" value="1"/>
</dbReference>
<protein>
    <submittedName>
        <fullName evidence="3">Extended-spectrum beta-lactamase PER-1</fullName>
        <ecNumber evidence="3">3.5.2.6</ecNumber>
    </submittedName>
</protein>
<evidence type="ECO:0000313" key="3">
    <source>
        <dbReference type="EMBL" id="NQE37179.1"/>
    </source>
</evidence>
<reference evidence="3 4" key="1">
    <citation type="journal article" date="2020" name="Sci. Rep.">
        <title>A novel cyanobacterial geosmin producer, revising GeoA distribution and dispersion patterns in Bacteria.</title>
        <authorList>
            <person name="Churro C."/>
            <person name="Semedo-Aguiar A.P."/>
            <person name="Silva A.D."/>
            <person name="Pereira-Leal J.B."/>
            <person name="Leite R.B."/>
        </authorList>
    </citation>
    <scope>NUCLEOTIDE SEQUENCE [LARGE SCALE GENOMIC DNA]</scope>
    <source>
        <strain evidence="3 4">IPMA8</strain>
    </source>
</reference>
<dbReference type="EC" id="3.5.2.6" evidence="3"/>
<dbReference type="PRINTS" id="PR00118">
    <property type="entry name" value="BLACTAMASEA"/>
</dbReference>
<comment type="caution">
    <text evidence="3">The sequence shown here is derived from an EMBL/GenBank/DDBJ whole genome shotgun (WGS) entry which is preliminary data.</text>
</comment>
<dbReference type="Gene3D" id="3.40.710.10">
    <property type="entry name" value="DD-peptidase/beta-lactamase superfamily"/>
    <property type="match status" value="1"/>
</dbReference>
<dbReference type="Pfam" id="PF13354">
    <property type="entry name" value="Beta-lactamase2"/>
    <property type="match status" value="1"/>
</dbReference>
<evidence type="ECO:0000259" key="2">
    <source>
        <dbReference type="Pfam" id="PF13354"/>
    </source>
</evidence>
<keyword evidence="4" id="KW-1185">Reference proteome</keyword>
<dbReference type="InterPro" id="IPR000871">
    <property type="entry name" value="Beta-lactam_class-A"/>
</dbReference>